<feature type="compositionally biased region" description="Polar residues" evidence="1">
    <location>
        <begin position="61"/>
        <end position="71"/>
    </location>
</feature>
<feature type="compositionally biased region" description="Basic and acidic residues" evidence="1">
    <location>
        <begin position="1"/>
        <end position="13"/>
    </location>
</feature>
<dbReference type="Proteomes" id="UP001623330">
    <property type="component" value="Unassembled WGS sequence"/>
</dbReference>
<keyword evidence="3" id="KW-1185">Reference proteome</keyword>
<sequence length="71" mass="8293">MSDTNKKEEEPLKIRLNRGGRIEEYDPERFRKPHNVTPRRFPNNPLEEKGNDKKDNAGGLLQNQGHRPTNN</sequence>
<protein>
    <submittedName>
        <fullName evidence="2">Uncharacterized protein</fullName>
    </submittedName>
</protein>
<feature type="compositionally biased region" description="Basic and acidic residues" evidence="1">
    <location>
        <begin position="20"/>
        <end position="30"/>
    </location>
</feature>
<proteinExistence type="predicted"/>
<name>A0ABR4NV47_9SACH</name>
<evidence type="ECO:0000313" key="3">
    <source>
        <dbReference type="Proteomes" id="UP001623330"/>
    </source>
</evidence>
<reference evidence="2 3" key="1">
    <citation type="submission" date="2024-05" db="EMBL/GenBank/DDBJ databases">
        <title>Long read based assembly of the Candida bracarensis genome reveals expanded adhesin content.</title>
        <authorList>
            <person name="Marcet-Houben M."/>
            <person name="Ksiezopolska E."/>
            <person name="Gabaldon T."/>
        </authorList>
    </citation>
    <scope>NUCLEOTIDE SEQUENCE [LARGE SCALE GENOMIC DNA]</scope>
    <source>
        <strain evidence="2 3">CBM6</strain>
    </source>
</reference>
<evidence type="ECO:0000313" key="2">
    <source>
        <dbReference type="EMBL" id="KAL3232599.1"/>
    </source>
</evidence>
<evidence type="ECO:0000256" key="1">
    <source>
        <dbReference type="SAM" id="MobiDB-lite"/>
    </source>
</evidence>
<organism evidence="2 3">
    <name type="scientific">Nakaseomyces bracarensis</name>
    <dbReference type="NCBI Taxonomy" id="273131"/>
    <lineage>
        <taxon>Eukaryota</taxon>
        <taxon>Fungi</taxon>
        <taxon>Dikarya</taxon>
        <taxon>Ascomycota</taxon>
        <taxon>Saccharomycotina</taxon>
        <taxon>Saccharomycetes</taxon>
        <taxon>Saccharomycetales</taxon>
        <taxon>Saccharomycetaceae</taxon>
        <taxon>Nakaseomyces</taxon>
    </lineage>
</organism>
<feature type="compositionally biased region" description="Basic and acidic residues" evidence="1">
    <location>
        <begin position="46"/>
        <end position="56"/>
    </location>
</feature>
<gene>
    <name evidence="2" type="ORF">RNJ44_04515</name>
</gene>
<dbReference type="EMBL" id="JBEVYD010000005">
    <property type="protein sequence ID" value="KAL3232599.1"/>
    <property type="molecule type" value="Genomic_DNA"/>
</dbReference>
<feature type="region of interest" description="Disordered" evidence="1">
    <location>
        <begin position="1"/>
        <end position="71"/>
    </location>
</feature>
<comment type="caution">
    <text evidence="2">The sequence shown here is derived from an EMBL/GenBank/DDBJ whole genome shotgun (WGS) entry which is preliminary data.</text>
</comment>
<accession>A0ABR4NV47</accession>